<feature type="domain" description="RimM N-terminal" evidence="2">
    <location>
        <begin position="83"/>
        <end position="170"/>
    </location>
</feature>
<dbReference type="InterPro" id="IPR036976">
    <property type="entry name" value="RimM_N_sf"/>
</dbReference>
<dbReference type="FunFam" id="3.90.550.10:FF:000281">
    <property type="entry name" value="16S rRNA processing protein RimM family"/>
    <property type="match status" value="1"/>
</dbReference>
<dbReference type="FunFam" id="2.30.30.240:FF:000002">
    <property type="entry name" value="Ribosome maturation factor rimM"/>
    <property type="match status" value="1"/>
</dbReference>
<comment type="caution">
    <text evidence="4">The sequence shown here is derived from an EMBL/GenBank/DDBJ whole genome shotgun (WGS) entry which is preliminary data.</text>
</comment>
<dbReference type="Pfam" id="PF01782">
    <property type="entry name" value="RimM"/>
    <property type="match status" value="1"/>
</dbReference>
<keyword evidence="5" id="KW-1185">Reference proteome</keyword>
<feature type="chain" id="PRO_5029908453" description="16S rRNA processing protein RimM family" evidence="1">
    <location>
        <begin position="23"/>
        <end position="670"/>
    </location>
</feature>
<evidence type="ECO:0000313" key="4">
    <source>
        <dbReference type="EMBL" id="KAF5752770.1"/>
    </source>
</evidence>
<dbReference type="Gene3D" id="3.90.550.10">
    <property type="entry name" value="Spore Coat Polysaccharide Biosynthesis Protein SpsA, Chain A"/>
    <property type="match status" value="1"/>
</dbReference>
<dbReference type="PANTHER" id="PTHR11952:SF10">
    <property type="entry name" value="16S RRNA PROCESSING PROTEIN RIMM FAMILY"/>
    <property type="match status" value="1"/>
</dbReference>
<dbReference type="GO" id="GO:0005840">
    <property type="term" value="C:ribosome"/>
    <property type="evidence" value="ECO:0007669"/>
    <property type="project" value="InterPro"/>
</dbReference>
<organism evidence="4 5">
    <name type="scientific">Tripterygium wilfordii</name>
    <name type="common">Thunder God vine</name>
    <dbReference type="NCBI Taxonomy" id="458696"/>
    <lineage>
        <taxon>Eukaryota</taxon>
        <taxon>Viridiplantae</taxon>
        <taxon>Streptophyta</taxon>
        <taxon>Embryophyta</taxon>
        <taxon>Tracheophyta</taxon>
        <taxon>Spermatophyta</taxon>
        <taxon>Magnoliopsida</taxon>
        <taxon>eudicotyledons</taxon>
        <taxon>Gunneridae</taxon>
        <taxon>Pentapetalae</taxon>
        <taxon>rosids</taxon>
        <taxon>fabids</taxon>
        <taxon>Celastrales</taxon>
        <taxon>Celastraceae</taxon>
        <taxon>Tripterygium</taxon>
    </lineage>
</organism>
<dbReference type="InterPro" id="IPR009000">
    <property type="entry name" value="Transl_B-barrel_sf"/>
</dbReference>
<evidence type="ECO:0000256" key="1">
    <source>
        <dbReference type="SAM" id="SignalP"/>
    </source>
</evidence>
<dbReference type="HAMAP" id="MF_00014">
    <property type="entry name" value="Ribosome_mat_RimM"/>
    <property type="match status" value="1"/>
</dbReference>
<dbReference type="SUPFAM" id="SSF50346">
    <property type="entry name" value="PRC-barrel domain"/>
    <property type="match status" value="1"/>
</dbReference>
<dbReference type="AlphaFoldDB" id="A0A7J7E2A3"/>
<dbReference type="InParanoid" id="A0A7J7E2A3"/>
<name>A0A7J7E2A3_TRIWF</name>
<keyword evidence="1" id="KW-0732">Signal</keyword>
<dbReference type="Gene3D" id="2.30.30.240">
    <property type="entry name" value="PRC-barrel domain"/>
    <property type="match status" value="1"/>
</dbReference>
<evidence type="ECO:0000259" key="2">
    <source>
        <dbReference type="Pfam" id="PF01782"/>
    </source>
</evidence>
<gene>
    <name evidence="4" type="ORF">HS088_TW01G00688</name>
</gene>
<dbReference type="GO" id="GO:0003977">
    <property type="term" value="F:UDP-N-acetylglucosamine diphosphorylase activity"/>
    <property type="evidence" value="ECO:0007669"/>
    <property type="project" value="TreeGrafter"/>
</dbReference>
<evidence type="ECO:0008006" key="6">
    <source>
        <dbReference type="Google" id="ProtNLM"/>
    </source>
</evidence>
<dbReference type="SUPFAM" id="SSF50447">
    <property type="entry name" value="Translation proteins"/>
    <property type="match status" value="1"/>
</dbReference>
<sequence length="670" mass="75808">MMQRPSLLWSSILLYPSHTALCTFRRLTLPLGPQLVCDAAASSSLQFSLTRLRNYRHAIPPLHSTGTRETVETTKTGTEFVEVGYLSSAHGLHGEICVKPSTDFPELRFSKPGRRWLKQLVSGKETIQEVQLVEGRGHPGQKSWILKFEGVDVVDQAKQLVGSMLLVRKEDRPQLEEGEFYTRDLVGMRVMLKETGEPLGTVVNVFNYGASDILRVMLDSSVDKPEKNLKSTPRETDISGRLVWVPFVEAIVPDVDMIRRELQITPPKGLLELNFRSDDRSKKERRQIEWKERKRSQRRLIAAKKKLSEMEQQHVFHGFRFGEKMQRSLLADQIVGVNSKLLQQALKSVTMSTERLTDTEIFSATKTKLVSNTIKISKDFLTTYSSEKESAVNFNYKEKGISLMSKGKVASILFVQDIERWRCSELDHVDSDCVDSSSFSVLQSLLSDNQRFVKVEDHVSMPLILLCPSDKVQSLEKLLSDNDYFAFDSEKVWVLEEEKLPVISSSPEEQNKHKILMKSPWEILQSPVGSGGVISLLATQNILENLTEIGVQYVEICSTSQEYASGSPMLLGLANSCEADVGIQIVEDAKDLEENLRTVFSMNFMKKLTNHVEKLQFYAVPKSSSYVEMVDKEWIDVTPSSTNSFELRCSIYSALNACSLDKMCVMEVTE</sequence>
<dbReference type="OrthoDB" id="532420at2759"/>
<reference evidence="4 5" key="1">
    <citation type="journal article" date="2020" name="Nat. Commun.">
        <title>Genome of Tripterygium wilfordii and identification of cytochrome P450 involved in triptolide biosynthesis.</title>
        <authorList>
            <person name="Tu L."/>
            <person name="Su P."/>
            <person name="Zhang Z."/>
            <person name="Gao L."/>
            <person name="Wang J."/>
            <person name="Hu T."/>
            <person name="Zhou J."/>
            <person name="Zhang Y."/>
            <person name="Zhao Y."/>
            <person name="Liu Y."/>
            <person name="Song Y."/>
            <person name="Tong Y."/>
            <person name="Lu Y."/>
            <person name="Yang J."/>
            <person name="Xu C."/>
            <person name="Jia M."/>
            <person name="Peters R.J."/>
            <person name="Huang L."/>
            <person name="Gao W."/>
        </authorList>
    </citation>
    <scope>NUCLEOTIDE SEQUENCE [LARGE SCALE GENOMIC DNA]</scope>
    <source>
        <strain evidence="5">cv. XIE 37</strain>
        <tissue evidence="4">Leaf</tissue>
    </source>
</reference>
<dbReference type="Proteomes" id="UP000593562">
    <property type="component" value="Unassembled WGS sequence"/>
</dbReference>
<evidence type="ECO:0000313" key="5">
    <source>
        <dbReference type="Proteomes" id="UP000593562"/>
    </source>
</evidence>
<dbReference type="InterPro" id="IPR011961">
    <property type="entry name" value="RimM"/>
</dbReference>
<dbReference type="InterPro" id="IPR029044">
    <property type="entry name" value="Nucleotide-diphossugar_trans"/>
</dbReference>
<evidence type="ECO:0000259" key="3">
    <source>
        <dbReference type="Pfam" id="PF24986"/>
    </source>
</evidence>
<dbReference type="Gene3D" id="2.40.30.60">
    <property type="entry name" value="RimM"/>
    <property type="match status" value="1"/>
</dbReference>
<dbReference type="InterPro" id="IPR002676">
    <property type="entry name" value="RimM_N"/>
</dbReference>
<feature type="signal peptide" evidence="1">
    <location>
        <begin position="1"/>
        <end position="22"/>
    </location>
</feature>
<dbReference type="InterPro" id="IPR056792">
    <property type="entry name" value="PRC_RimM"/>
</dbReference>
<proteinExistence type="inferred from homology"/>
<dbReference type="FunCoup" id="A0A7J7E2A3">
    <property type="interactions" value="3394"/>
</dbReference>
<protein>
    <recommendedName>
        <fullName evidence="6">16S rRNA processing protein RimM family</fullName>
    </recommendedName>
</protein>
<dbReference type="InterPro" id="IPR039741">
    <property type="entry name" value="UDP-sugar_pyrophosphorylase"/>
</dbReference>
<dbReference type="SUPFAM" id="SSF53448">
    <property type="entry name" value="Nucleotide-diphospho-sugar transferases"/>
    <property type="match status" value="1"/>
</dbReference>
<dbReference type="EMBL" id="JAAARO010000001">
    <property type="protein sequence ID" value="KAF5752770.1"/>
    <property type="molecule type" value="Genomic_DNA"/>
</dbReference>
<accession>A0A7J7E2A3</accession>
<dbReference type="GO" id="GO:0006364">
    <property type="term" value="P:rRNA processing"/>
    <property type="evidence" value="ECO:0007669"/>
    <property type="project" value="InterPro"/>
</dbReference>
<dbReference type="Pfam" id="PF24986">
    <property type="entry name" value="PRC_RimM"/>
    <property type="match status" value="1"/>
</dbReference>
<dbReference type="GO" id="GO:0006048">
    <property type="term" value="P:UDP-N-acetylglucosamine biosynthetic process"/>
    <property type="evidence" value="ECO:0007669"/>
    <property type="project" value="TreeGrafter"/>
</dbReference>
<feature type="domain" description="Ribosome maturation factor RimM PRC barrel" evidence="3">
    <location>
        <begin position="184"/>
        <end position="270"/>
    </location>
</feature>
<dbReference type="GO" id="GO:0043022">
    <property type="term" value="F:ribosome binding"/>
    <property type="evidence" value="ECO:0007669"/>
    <property type="project" value="InterPro"/>
</dbReference>
<dbReference type="NCBIfam" id="TIGR02273">
    <property type="entry name" value="16S_RimM"/>
    <property type="match status" value="1"/>
</dbReference>
<dbReference type="PANTHER" id="PTHR11952">
    <property type="entry name" value="UDP- GLUCOSE PYROPHOSPHORYLASE"/>
    <property type="match status" value="1"/>
</dbReference>
<dbReference type="InterPro" id="IPR011033">
    <property type="entry name" value="PRC_barrel-like_sf"/>
</dbReference>